<feature type="domain" description="DUF4340" evidence="1">
    <location>
        <begin position="343"/>
        <end position="522"/>
    </location>
</feature>
<evidence type="ECO:0000259" key="1">
    <source>
        <dbReference type="Pfam" id="PF14238"/>
    </source>
</evidence>
<sequence>MSWIRVALALIFFIIVLFANYQFDTASKTAMGFAKKDVLSFTVKRPGEETIEIKRAGNDWELVSPVADKADSKAVNEIISTAVELSVEKDLDIVIPQELGNFGLVDPVIIIFRLDNKQESAIRIGGINPAGTERFIQTDASLPNVLLVKKEAADKLVKNFFELRNKNIFNNVNENTVKKLEIHKGTIRIVLEKDIKDNWNLLFPVTADADNNMVNDLAQSLGGVQVAGFIEDGEYDPAKYGLDNPSATITFTTIGDQVITAYVGSKTESGARYLALEGERRVVRTPSFVFTKLPNSIDAIRGLKLADIEPEEVEKITIEHGDKVFVLEATLKGQVNSGQDRKWKVTSPMQATADNTIVSKLLRELELAKGKRYTDKGEVDYEKLKKKGDILKVILTTGTETKTVEMVKIASGNEQTCYSRARDSVSILEIDKKGCEPFYDIGPKHFMDRRFFPITSGGVGTAIVERNGEVFELRVAGNGYRMLKPEKRYISDAMYSSFVWTILLLKYTGVLPEADANQTGFENSTLKVAIYNKRGELVNKVIVGKKIPGKEKYYAKSVNDEKYYEIDSKFVEEKIINILKNSLDL</sequence>
<dbReference type="EMBL" id="UOGC01000093">
    <property type="protein sequence ID" value="VAX19701.1"/>
    <property type="molecule type" value="Genomic_DNA"/>
</dbReference>
<organism evidence="2">
    <name type="scientific">hydrothermal vent metagenome</name>
    <dbReference type="NCBI Taxonomy" id="652676"/>
    <lineage>
        <taxon>unclassified sequences</taxon>
        <taxon>metagenomes</taxon>
        <taxon>ecological metagenomes</taxon>
    </lineage>
</organism>
<evidence type="ECO:0000313" key="2">
    <source>
        <dbReference type="EMBL" id="VAX19701.1"/>
    </source>
</evidence>
<feature type="domain" description="DUF4340" evidence="1">
    <location>
        <begin position="60"/>
        <end position="199"/>
    </location>
</feature>
<dbReference type="Pfam" id="PF14238">
    <property type="entry name" value="DUF4340"/>
    <property type="match status" value="2"/>
</dbReference>
<accession>A0A3B1BYY4</accession>
<dbReference type="InterPro" id="IPR025641">
    <property type="entry name" value="DUF4340"/>
</dbReference>
<protein>
    <recommendedName>
        <fullName evidence="1">DUF4340 domain-containing protein</fullName>
    </recommendedName>
</protein>
<gene>
    <name evidence="2" type="ORF">MNBD_NITROSPINAE01-1604</name>
</gene>
<name>A0A3B1BYY4_9ZZZZ</name>
<proteinExistence type="predicted"/>
<reference evidence="2" key="1">
    <citation type="submission" date="2018-06" db="EMBL/GenBank/DDBJ databases">
        <authorList>
            <person name="Zhirakovskaya E."/>
        </authorList>
    </citation>
    <scope>NUCLEOTIDE SEQUENCE</scope>
</reference>
<dbReference type="AlphaFoldDB" id="A0A3B1BYY4"/>